<sequence length="112" mass="12909">MAYLLIAAGVHLRQKLHERKELQREKKRMEYEQRYRDLEQDHAARIGNSHQTARVGVDSVRVAGRHDEPSVVLDGNKHERNSMENGERRPSEDNSAGCFDKVVNQTAQMKIS</sequence>
<dbReference type="VEuPathDB" id="FungiDB:Z517_00466"/>
<proteinExistence type="predicted"/>
<feature type="compositionally biased region" description="Basic and acidic residues" evidence="2">
    <location>
        <begin position="64"/>
        <end position="92"/>
    </location>
</feature>
<dbReference type="Proteomes" id="UP000053029">
    <property type="component" value="Unassembled WGS sequence"/>
</dbReference>
<name>A0A0D2GVV2_9EURO</name>
<dbReference type="EMBL" id="KN846969">
    <property type="protein sequence ID" value="KIW85078.1"/>
    <property type="molecule type" value="Genomic_DNA"/>
</dbReference>
<accession>A0A0D2GVV2</accession>
<gene>
    <name evidence="3" type="ORF">Z517_00466</name>
</gene>
<feature type="coiled-coil region" evidence="1">
    <location>
        <begin position="12"/>
        <end position="41"/>
    </location>
</feature>
<protein>
    <submittedName>
        <fullName evidence="3">Unplaced genomic scaffold supercont1.1, whole genome shotgun sequence</fullName>
    </submittedName>
</protein>
<feature type="region of interest" description="Disordered" evidence="2">
    <location>
        <begin position="60"/>
        <end position="112"/>
    </location>
</feature>
<dbReference type="OrthoDB" id="4140212at2759"/>
<keyword evidence="1" id="KW-0175">Coiled coil</keyword>
<evidence type="ECO:0000313" key="4">
    <source>
        <dbReference type="Proteomes" id="UP000053029"/>
    </source>
</evidence>
<feature type="compositionally biased region" description="Polar residues" evidence="2">
    <location>
        <begin position="103"/>
        <end position="112"/>
    </location>
</feature>
<evidence type="ECO:0000256" key="2">
    <source>
        <dbReference type="SAM" id="MobiDB-lite"/>
    </source>
</evidence>
<evidence type="ECO:0000313" key="3">
    <source>
        <dbReference type="EMBL" id="KIW85078.1"/>
    </source>
</evidence>
<evidence type="ECO:0000256" key="1">
    <source>
        <dbReference type="SAM" id="Coils"/>
    </source>
</evidence>
<dbReference type="AlphaFoldDB" id="A0A0D2GVV2"/>
<organism evidence="3 4">
    <name type="scientific">Fonsecaea pedrosoi CBS 271.37</name>
    <dbReference type="NCBI Taxonomy" id="1442368"/>
    <lineage>
        <taxon>Eukaryota</taxon>
        <taxon>Fungi</taxon>
        <taxon>Dikarya</taxon>
        <taxon>Ascomycota</taxon>
        <taxon>Pezizomycotina</taxon>
        <taxon>Eurotiomycetes</taxon>
        <taxon>Chaetothyriomycetidae</taxon>
        <taxon>Chaetothyriales</taxon>
        <taxon>Herpotrichiellaceae</taxon>
        <taxon>Fonsecaea</taxon>
    </lineage>
</organism>
<keyword evidence="4" id="KW-1185">Reference proteome</keyword>
<dbReference type="RefSeq" id="XP_013288886.1">
    <property type="nucleotide sequence ID" value="XM_013433432.1"/>
</dbReference>
<dbReference type="HOGENOM" id="CLU_2084605_0_0_1"/>
<reference evidence="3 4" key="1">
    <citation type="submission" date="2015-01" db="EMBL/GenBank/DDBJ databases">
        <title>The Genome Sequence of Fonsecaea pedrosoi CBS 271.37.</title>
        <authorList>
            <consortium name="The Broad Institute Genomics Platform"/>
            <person name="Cuomo C."/>
            <person name="de Hoog S."/>
            <person name="Gorbushina A."/>
            <person name="Stielow B."/>
            <person name="Teixiera M."/>
            <person name="Abouelleil A."/>
            <person name="Chapman S.B."/>
            <person name="Priest M."/>
            <person name="Young S.K."/>
            <person name="Wortman J."/>
            <person name="Nusbaum C."/>
            <person name="Birren B."/>
        </authorList>
    </citation>
    <scope>NUCLEOTIDE SEQUENCE [LARGE SCALE GENOMIC DNA]</scope>
    <source>
        <strain evidence="3 4">CBS 271.37</strain>
    </source>
</reference>
<dbReference type="GeneID" id="25299956"/>